<dbReference type="STRING" id="45607.A0A2T0FJ71"/>
<feature type="domain" description="G-patch" evidence="4">
    <location>
        <begin position="7"/>
        <end position="40"/>
    </location>
</feature>
<evidence type="ECO:0000259" key="4">
    <source>
        <dbReference type="Pfam" id="PF01585"/>
    </source>
</evidence>
<name>A0A2T0FJ71_9ASCO</name>
<organism evidence="5 6">
    <name type="scientific">Wickerhamiella sorbophila</name>
    <dbReference type="NCBI Taxonomy" id="45607"/>
    <lineage>
        <taxon>Eukaryota</taxon>
        <taxon>Fungi</taxon>
        <taxon>Dikarya</taxon>
        <taxon>Ascomycota</taxon>
        <taxon>Saccharomycotina</taxon>
        <taxon>Dipodascomycetes</taxon>
        <taxon>Dipodascales</taxon>
        <taxon>Trichomonascaceae</taxon>
        <taxon>Wickerhamiella</taxon>
    </lineage>
</organism>
<evidence type="ECO:0000256" key="1">
    <source>
        <dbReference type="ARBA" id="ARBA00040137"/>
    </source>
</evidence>
<dbReference type="GO" id="GO:0003676">
    <property type="term" value="F:nucleic acid binding"/>
    <property type="evidence" value="ECO:0007669"/>
    <property type="project" value="InterPro"/>
</dbReference>
<protein>
    <recommendedName>
        <fullName evidence="2">Protein PXR1</fullName>
    </recommendedName>
    <alternativeName>
        <fullName evidence="1">Protein pxr1</fullName>
    </alternativeName>
</protein>
<evidence type="ECO:0000313" key="6">
    <source>
        <dbReference type="Proteomes" id="UP000238350"/>
    </source>
</evidence>
<proteinExistence type="predicted"/>
<dbReference type="OrthoDB" id="3366546at2759"/>
<feature type="compositionally biased region" description="Basic and acidic residues" evidence="3">
    <location>
        <begin position="167"/>
        <end position="179"/>
    </location>
</feature>
<dbReference type="PANTHER" id="PTHR23149:SF26">
    <property type="entry name" value="PROTEIN TMA23"/>
    <property type="match status" value="1"/>
</dbReference>
<keyword evidence="6" id="KW-1185">Reference proteome</keyword>
<evidence type="ECO:0000256" key="3">
    <source>
        <dbReference type="SAM" id="MobiDB-lite"/>
    </source>
</evidence>
<feature type="compositionally biased region" description="Basic residues" evidence="3">
    <location>
        <begin position="156"/>
        <end position="166"/>
    </location>
</feature>
<dbReference type="Proteomes" id="UP000238350">
    <property type="component" value="Unassembled WGS sequence"/>
</dbReference>
<feature type="compositionally biased region" description="Basic and acidic residues" evidence="3">
    <location>
        <begin position="133"/>
        <end position="152"/>
    </location>
</feature>
<comment type="caution">
    <text evidence="5">The sequence shown here is derived from an EMBL/GenBank/DDBJ whole genome shotgun (WGS) entry which is preliminary data.</text>
</comment>
<dbReference type="PANTHER" id="PTHR23149">
    <property type="entry name" value="G PATCH DOMAIN CONTAINING PROTEIN"/>
    <property type="match status" value="1"/>
</dbReference>
<feature type="compositionally biased region" description="Basic and acidic residues" evidence="3">
    <location>
        <begin position="113"/>
        <end position="124"/>
    </location>
</feature>
<sequence length="179" mass="20445">MDPEKYLRSQGWKPGQGLRADSIKKPLLVKHRKDNKGLGHNPMANEGWWERVFDGHLKSLDAFSDKNGVSFSKDEEKLRKAISPLYTMFRHGGVLEGTIEVSLIDGQVAKSKKGSDKKGTEKTKDKRKKEKKQRSESKKDREKSKKERKSGDTKAPAKKSKNKKRKSNELDDSPRKRKA</sequence>
<dbReference type="InterPro" id="IPR000467">
    <property type="entry name" value="G_patch_dom"/>
</dbReference>
<dbReference type="Pfam" id="PF01585">
    <property type="entry name" value="G-patch"/>
    <property type="match status" value="1"/>
</dbReference>
<dbReference type="RefSeq" id="XP_024664975.1">
    <property type="nucleotide sequence ID" value="XM_024809207.1"/>
</dbReference>
<evidence type="ECO:0000313" key="5">
    <source>
        <dbReference type="EMBL" id="PRT55030.1"/>
    </source>
</evidence>
<reference evidence="5 6" key="1">
    <citation type="submission" date="2017-04" db="EMBL/GenBank/DDBJ databases">
        <title>Genome sequencing of [Candida] sorbophila.</title>
        <authorList>
            <person name="Ahn J.O."/>
        </authorList>
    </citation>
    <scope>NUCLEOTIDE SEQUENCE [LARGE SCALE GENOMIC DNA]</scope>
    <source>
        <strain evidence="5 6">DS02</strain>
    </source>
</reference>
<evidence type="ECO:0000256" key="2">
    <source>
        <dbReference type="ARBA" id="ARBA00040376"/>
    </source>
</evidence>
<dbReference type="GeneID" id="36516398"/>
<feature type="region of interest" description="Disordered" evidence="3">
    <location>
        <begin position="104"/>
        <end position="179"/>
    </location>
</feature>
<gene>
    <name evidence="5" type="ORF">B9G98_02650</name>
</gene>
<accession>A0A2T0FJ71</accession>
<dbReference type="EMBL" id="NDIQ01000021">
    <property type="protein sequence ID" value="PRT55030.1"/>
    <property type="molecule type" value="Genomic_DNA"/>
</dbReference>
<dbReference type="InterPro" id="IPR050656">
    <property type="entry name" value="PINX1"/>
</dbReference>
<dbReference type="AlphaFoldDB" id="A0A2T0FJ71"/>